<dbReference type="GO" id="GO:0016747">
    <property type="term" value="F:acyltransferase activity, transferring groups other than amino-acyl groups"/>
    <property type="evidence" value="ECO:0007669"/>
    <property type="project" value="InterPro"/>
</dbReference>
<dbReference type="Gene3D" id="3.40.630.30">
    <property type="match status" value="1"/>
</dbReference>
<feature type="domain" description="N-acetyltransferase" evidence="1">
    <location>
        <begin position="1"/>
        <end position="152"/>
    </location>
</feature>
<proteinExistence type="predicted"/>
<dbReference type="InterPro" id="IPR000182">
    <property type="entry name" value="GNAT_dom"/>
</dbReference>
<gene>
    <name evidence="2" type="ORF">TH25_12025</name>
</gene>
<dbReference type="Pfam" id="PF13527">
    <property type="entry name" value="Acetyltransf_9"/>
    <property type="match status" value="1"/>
</dbReference>
<dbReference type="InterPro" id="IPR016181">
    <property type="entry name" value="Acyl_CoA_acyltransferase"/>
</dbReference>
<accession>A0A367XAZ2</accession>
<evidence type="ECO:0000313" key="3">
    <source>
        <dbReference type="Proteomes" id="UP000252517"/>
    </source>
</evidence>
<evidence type="ECO:0000313" key="2">
    <source>
        <dbReference type="EMBL" id="RCK50320.1"/>
    </source>
</evidence>
<dbReference type="PROSITE" id="PS51186">
    <property type="entry name" value="GNAT"/>
    <property type="match status" value="1"/>
</dbReference>
<protein>
    <recommendedName>
        <fullName evidence="1">N-acetyltransferase domain-containing protein</fullName>
    </recommendedName>
</protein>
<dbReference type="AlphaFoldDB" id="A0A367XAZ2"/>
<organism evidence="2 3">
    <name type="scientific">Thalassospira profundimaris</name>
    <dbReference type="NCBI Taxonomy" id="502049"/>
    <lineage>
        <taxon>Bacteria</taxon>
        <taxon>Pseudomonadati</taxon>
        <taxon>Pseudomonadota</taxon>
        <taxon>Alphaproteobacteria</taxon>
        <taxon>Rhodospirillales</taxon>
        <taxon>Thalassospiraceae</taxon>
        <taxon>Thalassospira</taxon>
    </lineage>
</organism>
<sequence>MHIRPEQAGDSHPIAELTRRAFARAKHSDGTEQDIIDRLRKRGKLTCSLVACLGTEIIGHIAFSPVCIIGAHNQHPQWYGLGPVSVIPAQQRRGIGKTLITQGLATLEKTGTAGGCVVLGDPGYYQQFGFMPSPNLTYPHAPAQYFMVRSFDSNIPAGIVRYDAAFDT</sequence>
<dbReference type="SUPFAM" id="SSF55729">
    <property type="entry name" value="Acyl-CoA N-acyltransferases (Nat)"/>
    <property type="match status" value="1"/>
</dbReference>
<evidence type="ECO:0000259" key="1">
    <source>
        <dbReference type="PROSITE" id="PS51186"/>
    </source>
</evidence>
<name>A0A367XAZ2_9PROT</name>
<dbReference type="CDD" id="cd04301">
    <property type="entry name" value="NAT_SF"/>
    <property type="match status" value="1"/>
</dbReference>
<dbReference type="OrthoDB" id="9797178at2"/>
<comment type="caution">
    <text evidence="2">The sequence shown here is derived from an EMBL/GenBank/DDBJ whole genome shotgun (WGS) entry which is preliminary data.</text>
</comment>
<dbReference type="Proteomes" id="UP000252517">
    <property type="component" value="Unassembled WGS sequence"/>
</dbReference>
<reference evidence="2 3" key="1">
    <citation type="submission" date="2014-07" db="EMBL/GenBank/DDBJ databases">
        <title>Draft genome sequence of Thalassospira profundimaris S25-3-2.</title>
        <authorList>
            <person name="Lai Q."/>
            <person name="Shao Z."/>
        </authorList>
    </citation>
    <scope>NUCLEOTIDE SEQUENCE [LARGE SCALE GENOMIC DNA]</scope>
    <source>
        <strain evidence="2 3">S25-3-2</strain>
    </source>
</reference>
<dbReference type="EMBL" id="JPWH01000008">
    <property type="protein sequence ID" value="RCK50320.1"/>
    <property type="molecule type" value="Genomic_DNA"/>
</dbReference>